<dbReference type="GO" id="GO:0015697">
    <property type="term" value="P:quaternary ammonium group transport"/>
    <property type="evidence" value="ECO:0007669"/>
    <property type="project" value="UniProtKB-ARBA"/>
</dbReference>
<protein>
    <submittedName>
        <fullName evidence="5">ABC transporter ATP-binding protein</fullName>
    </submittedName>
</protein>
<dbReference type="PANTHER" id="PTHR42781">
    <property type="entry name" value="SPERMIDINE/PUTRESCINE IMPORT ATP-BINDING PROTEIN POTA"/>
    <property type="match status" value="1"/>
</dbReference>
<keyword evidence="1" id="KW-0813">Transport</keyword>
<evidence type="ECO:0000313" key="6">
    <source>
        <dbReference type="Proteomes" id="UP000282957"/>
    </source>
</evidence>
<feature type="domain" description="ABC transporter" evidence="4">
    <location>
        <begin position="3"/>
        <end position="233"/>
    </location>
</feature>
<evidence type="ECO:0000256" key="2">
    <source>
        <dbReference type="ARBA" id="ARBA00022741"/>
    </source>
</evidence>
<dbReference type="Pfam" id="PF00005">
    <property type="entry name" value="ABC_tran"/>
    <property type="match status" value="1"/>
</dbReference>
<dbReference type="EMBL" id="SACL01000004">
    <property type="protein sequence ID" value="RVT95899.1"/>
    <property type="molecule type" value="Genomic_DNA"/>
</dbReference>
<dbReference type="InterPro" id="IPR008995">
    <property type="entry name" value="Mo/tungstate-bd_C_term_dom"/>
</dbReference>
<dbReference type="Gene3D" id="2.40.50.100">
    <property type="match status" value="1"/>
</dbReference>
<gene>
    <name evidence="5" type="ORF">EOD42_12230</name>
</gene>
<sequence length="360" mass="38812">MTLELHGLAKSYGSFVAVEGADLMVGRGTFLTLLGPSGSGKTTILSMIAGFTEPTSGQIFLDGKDITSEPPEKRQFGMVFQGYALFPHMSVAENVAFPLRVRGMSKAEREEKVRGALDLVQLSRFADRLPKQLSGGQQQRVALARALVFEPALLLLDEPLSALDKKLRAELQEELRALHRRIGRTFINVTHDQEEAMSLSDSVAILNHGRIIQLGAPEALYEQPRTRFVADFLGKSNFLPGTVRELGQGTLGVQVGALRIRQEPGAAKVSLGAPVLLSLRPEKIRVLGDADTADNVLEARVTSWSYLGAGFSIIAETAVGPLRLAMPAWHAPFHPAEGAAIRLGWSAEAATIVEDDDAGA</sequence>
<evidence type="ECO:0000259" key="4">
    <source>
        <dbReference type="PROSITE" id="PS50893"/>
    </source>
</evidence>
<dbReference type="Gene3D" id="2.40.50.140">
    <property type="entry name" value="Nucleic acid-binding proteins"/>
    <property type="match status" value="1"/>
</dbReference>
<accession>A0A437ME79</accession>
<keyword evidence="3 5" id="KW-0067">ATP-binding</keyword>
<dbReference type="PROSITE" id="PS50893">
    <property type="entry name" value="ABC_TRANSPORTER_2"/>
    <property type="match status" value="1"/>
</dbReference>
<dbReference type="AlphaFoldDB" id="A0A437ME79"/>
<name>A0A437ME79_9PROT</name>
<proteinExistence type="predicted"/>
<dbReference type="InterPro" id="IPR012340">
    <property type="entry name" value="NA-bd_OB-fold"/>
</dbReference>
<dbReference type="RefSeq" id="WP_127787834.1">
    <property type="nucleotide sequence ID" value="NZ_SACL01000004.1"/>
</dbReference>
<dbReference type="SMART" id="SM00382">
    <property type="entry name" value="AAA"/>
    <property type="match status" value="1"/>
</dbReference>
<dbReference type="Gene3D" id="3.40.50.300">
    <property type="entry name" value="P-loop containing nucleotide triphosphate hydrolases"/>
    <property type="match status" value="1"/>
</dbReference>
<keyword evidence="2" id="KW-0547">Nucleotide-binding</keyword>
<dbReference type="Proteomes" id="UP000282957">
    <property type="component" value="Unassembled WGS sequence"/>
</dbReference>
<dbReference type="SUPFAM" id="SSF50331">
    <property type="entry name" value="MOP-like"/>
    <property type="match status" value="1"/>
</dbReference>
<dbReference type="InterPro" id="IPR027417">
    <property type="entry name" value="P-loop_NTPase"/>
</dbReference>
<dbReference type="InterPro" id="IPR003593">
    <property type="entry name" value="AAA+_ATPase"/>
</dbReference>
<dbReference type="SUPFAM" id="SSF52540">
    <property type="entry name" value="P-loop containing nucleoside triphosphate hydrolases"/>
    <property type="match status" value="1"/>
</dbReference>
<dbReference type="InterPro" id="IPR050093">
    <property type="entry name" value="ABC_SmlMolc_Importer"/>
</dbReference>
<evidence type="ECO:0000256" key="3">
    <source>
        <dbReference type="ARBA" id="ARBA00022840"/>
    </source>
</evidence>
<evidence type="ECO:0000256" key="1">
    <source>
        <dbReference type="ARBA" id="ARBA00022448"/>
    </source>
</evidence>
<dbReference type="GO" id="GO:0016887">
    <property type="term" value="F:ATP hydrolysis activity"/>
    <property type="evidence" value="ECO:0007669"/>
    <property type="project" value="InterPro"/>
</dbReference>
<organism evidence="5 6">
    <name type="scientific">Rhodovarius crocodyli</name>
    <dbReference type="NCBI Taxonomy" id="1979269"/>
    <lineage>
        <taxon>Bacteria</taxon>
        <taxon>Pseudomonadati</taxon>
        <taxon>Pseudomonadota</taxon>
        <taxon>Alphaproteobacteria</taxon>
        <taxon>Acetobacterales</taxon>
        <taxon>Roseomonadaceae</taxon>
        <taxon>Rhodovarius</taxon>
    </lineage>
</organism>
<dbReference type="OrthoDB" id="9802264at2"/>
<dbReference type="InterPro" id="IPR003439">
    <property type="entry name" value="ABC_transporter-like_ATP-bd"/>
</dbReference>
<keyword evidence="6" id="KW-1185">Reference proteome</keyword>
<dbReference type="GO" id="GO:0043190">
    <property type="term" value="C:ATP-binding cassette (ABC) transporter complex"/>
    <property type="evidence" value="ECO:0007669"/>
    <property type="project" value="InterPro"/>
</dbReference>
<dbReference type="Pfam" id="PF08402">
    <property type="entry name" value="TOBE_2"/>
    <property type="match status" value="1"/>
</dbReference>
<reference evidence="5 6" key="1">
    <citation type="submission" date="2019-01" db="EMBL/GenBank/DDBJ databases">
        <authorList>
            <person name="Chen W.-M."/>
        </authorList>
    </citation>
    <scope>NUCLEOTIDE SEQUENCE [LARGE SCALE GENOMIC DNA]</scope>
    <source>
        <strain evidence="5 6">CCP-6</strain>
    </source>
</reference>
<evidence type="ECO:0000313" key="5">
    <source>
        <dbReference type="EMBL" id="RVT95899.1"/>
    </source>
</evidence>
<dbReference type="InterPro" id="IPR013611">
    <property type="entry name" value="Transp-assoc_OB_typ2"/>
</dbReference>
<dbReference type="PANTHER" id="PTHR42781:SF4">
    <property type="entry name" value="SPERMIDINE_PUTRESCINE IMPORT ATP-BINDING PROTEIN POTA"/>
    <property type="match status" value="1"/>
</dbReference>
<dbReference type="GO" id="GO:0022857">
    <property type="term" value="F:transmembrane transporter activity"/>
    <property type="evidence" value="ECO:0007669"/>
    <property type="project" value="InterPro"/>
</dbReference>
<comment type="caution">
    <text evidence="5">The sequence shown here is derived from an EMBL/GenBank/DDBJ whole genome shotgun (WGS) entry which is preliminary data.</text>
</comment>
<dbReference type="GO" id="GO:0005524">
    <property type="term" value="F:ATP binding"/>
    <property type="evidence" value="ECO:0007669"/>
    <property type="project" value="UniProtKB-KW"/>
</dbReference>
<dbReference type="PROSITE" id="PS00211">
    <property type="entry name" value="ABC_TRANSPORTER_1"/>
    <property type="match status" value="1"/>
</dbReference>
<dbReference type="FunFam" id="3.40.50.300:FF:000425">
    <property type="entry name" value="Probable ABC transporter, ATP-binding subunit"/>
    <property type="match status" value="1"/>
</dbReference>
<dbReference type="InterPro" id="IPR017871">
    <property type="entry name" value="ABC_transporter-like_CS"/>
</dbReference>